<dbReference type="SUPFAM" id="SSF57802">
    <property type="entry name" value="Rubredoxin-like"/>
    <property type="match status" value="1"/>
</dbReference>
<dbReference type="PANTHER" id="PTHR43139:SF52">
    <property type="entry name" value="SI:DKEY-122A22.2"/>
    <property type="match status" value="1"/>
</dbReference>
<dbReference type="AlphaFoldDB" id="A0A176VJ97"/>
<dbReference type="EMBL" id="LVLJ01003721">
    <property type="protein sequence ID" value="OAE20005.1"/>
    <property type="molecule type" value="Genomic_DNA"/>
</dbReference>
<dbReference type="PANTHER" id="PTHR43139">
    <property type="entry name" value="SI:DKEY-122A22.2"/>
    <property type="match status" value="1"/>
</dbReference>
<keyword evidence="3" id="KW-1185">Reference proteome</keyword>
<dbReference type="InterPro" id="IPR000073">
    <property type="entry name" value="AB_hydrolase_1"/>
</dbReference>
<dbReference type="SUPFAM" id="SSF53474">
    <property type="entry name" value="alpha/beta-Hydrolases"/>
    <property type="match status" value="1"/>
</dbReference>
<name>A0A176VJ97_MARPO</name>
<feature type="domain" description="Rubredoxin-like" evidence="1">
    <location>
        <begin position="77"/>
        <end position="117"/>
    </location>
</feature>
<dbReference type="Gene3D" id="2.20.28.10">
    <property type="match status" value="1"/>
</dbReference>
<gene>
    <name evidence="2" type="ORF">AXG93_17s1050</name>
</gene>
<dbReference type="PROSITE" id="PS50903">
    <property type="entry name" value="RUBREDOXIN_LIKE"/>
    <property type="match status" value="1"/>
</dbReference>
<dbReference type="CDD" id="cd00350">
    <property type="entry name" value="rubredoxin_like"/>
    <property type="match status" value="1"/>
</dbReference>
<dbReference type="InterPro" id="IPR052370">
    <property type="entry name" value="Meta-cleavage_hydrolase"/>
</dbReference>
<sequence length="445" mass="49478">MASVAVVAPALTKGLPALNVERRGNSKVAAVKGAPGLRLQNDRFALKSAFYNGASVVAVPEAAGAAPPRITMRTSTQGAYICRDCGYIYNERKAFDKLGDDYSCPVCAAPKRRFKAYDAPVSRNANDMAVRKARKEELKKVDSAIGVTIPWVYWRKKFIEGGYKGLGLESRLVEIDGGATTIHCWVPRETPASARKPALMLIQGFGMDGTMGWDRQVHAFSNDFNVYVPDLLFFGKSYTTRSERSEIFQADCLKKMLDVLKVDRVDLVGTSYGGMVAYRLASVYPELVNKVVVASSGVMMTHKTNERLYKLTKVNSVKKLLVPNDLEGMRRGLSTATVWRIDLVPSFVLEDMFQNFYRRNRKEKEELLDGMIIGSVGAPPLPAIDKKVFILWGTEDKIFDPDLAHQLKRHLGESAELEFIEGAGHVPQIEKPGQFNSRVLRFLLS</sequence>
<proteinExistence type="predicted"/>
<dbReference type="InterPro" id="IPR024934">
    <property type="entry name" value="Rubredoxin-like_dom"/>
</dbReference>
<dbReference type="Gene3D" id="3.40.50.1820">
    <property type="entry name" value="alpha/beta hydrolase"/>
    <property type="match status" value="1"/>
</dbReference>
<reference evidence="2" key="1">
    <citation type="submission" date="2016-03" db="EMBL/GenBank/DDBJ databases">
        <title>Mechanisms controlling the formation of the plant cell surface in tip-growing cells are functionally conserved among land plants.</title>
        <authorList>
            <person name="Honkanen S."/>
            <person name="Jones V.A."/>
            <person name="Morieri G."/>
            <person name="Champion C."/>
            <person name="Hetherington A.J."/>
            <person name="Kelly S."/>
            <person name="Saint-Marcoux D."/>
            <person name="Proust H."/>
            <person name="Prescott H."/>
            <person name="Dolan L."/>
        </authorList>
    </citation>
    <scope>NUCLEOTIDE SEQUENCE [LARGE SCALE GENOMIC DNA]</scope>
    <source>
        <tissue evidence="2">Whole gametophyte</tissue>
    </source>
</reference>
<evidence type="ECO:0000313" key="3">
    <source>
        <dbReference type="Proteomes" id="UP000077202"/>
    </source>
</evidence>
<dbReference type="Pfam" id="PF00561">
    <property type="entry name" value="Abhydrolase_1"/>
    <property type="match status" value="1"/>
</dbReference>
<dbReference type="Proteomes" id="UP000077202">
    <property type="component" value="Unassembled WGS sequence"/>
</dbReference>
<evidence type="ECO:0000259" key="1">
    <source>
        <dbReference type="PROSITE" id="PS50903"/>
    </source>
</evidence>
<organism evidence="2 3">
    <name type="scientific">Marchantia polymorpha subsp. ruderalis</name>
    <dbReference type="NCBI Taxonomy" id="1480154"/>
    <lineage>
        <taxon>Eukaryota</taxon>
        <taxon>Viridiplantae</taxon>
        <taxon>Streptophyta</taxon>
        <taxon>Embryophyta</taxon>
        <taxon>Marchantiophyta</taxon>
        <taxon>Marchantiopsida</taxon>
        <taxon>Marchantiidae</taxon>
        <taxon>Marchantiales</taxon>
        <taxon>Marchantiaceae</taxon>
        <taxon>Marchantia</taxon>
    </lineage>
</organism>
<dbReference type="InterPro" id="IPR029058">
    <property type="entry name" value="AB_hydrolase_fold"/>
</dbReference>
<comment type="caution">
    <text evidence="2">The sequence shown here is derived from an EMBL/GenBank/DDBJ whole genome shotgun (WGS) entry which is preliminary data.</text>
</comment>
<dbReference type="PRINTS" id="PR00111">
    <property type="entry name" value="ABHYDROLASE"/>
</dbReference>
<protein>
    <recommendedName>
        <fullName evidence="1">Rubredoxin-like domain-containing protein</fullName>
    </recommendedName>
</protein>
<evidence type="ECO:0000313" key="2">
    <source>
        <dbReference type="EMBL" id="OAE20005.1"/>
    </source>
</evidence>
<accession>A0A176VJ97</accession>
<dbReference type="GO" id="GO:0005506">
    <property type="term" value="F:iron ion binding"/>
    <property type="evidence" value="ECO:0007669"/>
    <property type="project" value="InterPro"/>
</dbReference>